<dbReference type="Gene3D" id="3.40.50.2300">
    <property type="match status" value="2"/>
</dbReference>
<evidence type="ECO:0000256" key="2">
    <source>
        <dbReference type="ARBA" id="ARBA00022448"/>
    </source>
</evidence>
<evidence type="ECO:0000256" key="4">
    <source>
        <dbReference type="ARBA" id="ARBA00022970"/>
    </source>
</evidence>
<feature type="domain" description="Leucine-binding protein" evidence="6">
    <location>
        <begin position="32"/>
        <end position="392"/>
    </location>
</feature>
<evidence type="ECO:0000256" key="5">
    <source>
        <dbReference type="SAM" id="SignalP"/>
    </source>
</evidence>
<reference evidence="7" key="1">
    <citation type="submission" date="2019-01" db="EMBL/GenBank/DDBJ databases">
        <authorList>
            <consortium name="Genoscope - CEA"/>
            <person name="William W."/>
        </authorList>
    </citation>
    <scope>NUCLEOTIDE SEQUENCE</scope>
    <source>
        <strain evidence="7">CR-1</strain>
    </source>
</reference>
<evidence type="ECO:0000259" key="6">
    <source>
        <dbReference type="Pfam" id="PF13458"/>
    </source>
</evidence>
<comment type="similarity">
    <text evidence="1">Belongs to the leucine-binding protein family.</text>
</comment>
<organism evidence="7">
    <name type="scientific">uncultured Desulfobacteraceae bacterium</name>
    <dbReference type="NCBI Taxonomy" id="218296"/>
    <lineage>
        <taxon>Bacteria</taxon>
        <taxon>Pseudomonadati</taxon>
        <taxon>Thermodesulfobacteriota</taxon>
        <taxon>Desulfobacteria</taxon>
        <taxon>Desulfobacterales</taxon>
        <taxon>Desulfobacteraceae</taxon>
        <taxon>environmental samples</taxon>
    </lineage>
</organism>
<proteinExistence type="inferred from homology"/>
<dbReference type="SUPFAM" id="SSF53822">
    <property type="entry name" value="Periplasmic binding protein-like I"/>
    <property type="match status" value="1"/>
</dbReference>
<accession>A0A484HHE7</accession>
<feature type="signal peptide" evidence="5">
    <location>
        <begin position="1"/>
        <end position="29"/>
    </location>
</feature>
<dbReference type="PANTHER" id="PTHR47235:SF1">
    <property type="entry name" value="BLR6548 PROTEIN"/>
    <property type="match status" value="1"/>
</dbReference>
<gene>
    <name evidence="7" type="ORF">EPICR_110037</name>
</gene>
<keyword evidence="4" id="KW-0029">Amino-acid transport</keyword>
<evidence type="ECO:0000256" key="1">
    <source>
        <dbReference type="ARBA" id="ARBA00010062"/>
    </source>
</evidence>
<keyword evidence="2" id="KW-0813">Transport</keyword>
<dbReference type="InterPro" id="IPR028082">
    <property type="entry name" value="Peripla_BP_I"/>
</dbReference>
<dbReference type="PANTHER" id="PTHR47235">
    <property type="entry name" value="BLR6548 PROTEIN"/>
    <property type="match status" value="1"/>
</dbReference>
<keyword evidence="3 5" id="KW-0732">Signal</keyword>
<dbReference type="PRINTS" id="PR00337">
    <property type="entry name" value="LEUILEVALBP"/>
</dbReference>
<dbReference type="InterPro" id="IPR028081">
    <property type="entry name" value="Leu-bd"/>
</dbReference>
<protein>
    <submittedName>
        <fullName evidence="7">Branched-chain amino acid ABC transporter substrate-binding protein</fullName>
    </submittedName>
</protein>
<feature type="chain" id="PRO_5019734246" evidence="5">
    <location>
        <begin position="30"/>
        <end position="417"/>
    </location>
</feature>
<dbReference type="CDD" id="cd06334">
    <property type="entry name" value="PBP1_ABC_ligand_binding-like"/>
    <property type="match status" value="1"/>
</dbReference>
<dbReference type="Pfam" id="PF13458">
    <property type="entry name" value="Peripla_BP_6"/>
    <property type="match status" value="1"/>
</dbReference>
<dbReference type="GO" id="GO:0006865">
    <property type="term" value="P:amino acid transport"/>
    <property type="evidence" value="ECO:0007669"/>
    <property type="project" value="UniProtKB-KW"/>
</dbReference>
<dbReference type="InterPro" id="IPR000709">
    <property type="entry name" value="Leu_Ile_Val-bd"/>
</dbReference>
<sequence>MRLKKICSRLSVCLLAALLVAGFSSMSVAAGKINVGALNDMTGATSDVGKDYALGIAEAIHYVNDNGGVNGKKIKLYQFDYGYRVPEALTKYKLFKRLKCVAVLGWGTGDTEALSPTVTKDKMPYVSASYSGHLTDPKKTPYNLFFATDYSTNARAAITAWVDKKWPKHKDFGKRKPRFQCSYMFASPYCSAPIKAIKDQAKILGFEVGPDQDVSLFAIDTKSQVLAMKDFKPDLIWHGNTTMSVAATLRDSYALGLGASHIVNNWGFDENLPRLAGKASEGVMGATVCAFFGEKGIPMMDNIMAYAKKYNPGVPVEKRLVRTVQGWGAVLILWEALKRADKAGDLSGENILKNGFETMTDFELGIGTAPVTFTATDHRVAGKVPIYEIKNGKFQILKAVDLKSRWPQKWANEWIGW</sequence>
<name>A0A484HHE7_9BACT</name>
<dbReference type="EMBL" id="CAACVI010000003">
    <property type="protein sequence ID" value="VEN73070.1"/>
    <property type="molecule type" value="Genomic_DNA"/>
</dbReference>
<evidence type="ECO:0000313" key="7">
    <source>
        <dbReference type="EMBL" id="VEN73070.1"/>
    </source>
</evidence>
<dbReference type="AlphaFoldDB" id="A0A484HHE7"/>
<evidence type="ECO:0000256" key="3">
    <source>
        <dbReference type="ARBA" id="ARBA00022729"/>
    </source>
</evidence>